<proteinExistence type="predicted"/>
<feature type="region of interest" description="Disordered" evidence="3">
    <location>
        <begin position="1"/>
        <end position="98"/>
    </location>
</feature>
<dbReference type="InterPro" id="IPR040324">
    <property type="entry name" value="WDR44/Dgr2"/>
</dbReference>
<evidence type="ECO:0000313" key="5">
    <source>
        <dbReference type="Proteomes" id="UP000595140"/>
    </source>
</evidence>
<keyword evidence="5" id="KW-1185">Reference proteome</keyword>
<gene>
    <name evidence="4" type="ORF">CCAM_LOCUS16654</name>
</gene>
<keyword evidence="1" id="KW-0853">WD repeat</keyword>
<dbReference type="Proteomes" id="UP000595140">
    <property type="component" value="Unassembled WGS sequence"/>
</dbReference>
<accession>A0A484LFT1</accession>
<keyword evidence="2" id="KW-0677">Repeat</keyword>
<dbReference type="AlphaFoldDB" id="A0A484LFT1"/>
<feature type="compositionally biased region" description="Acidic residues" evidence="3">
    <location>
        <begin position="49"/>
        <end position="59"/>
    </location>
</feature>
<protein>
    <submittedName>
        <fullName evidence="4">Uncharacterized protein</fullName>
    </submittedName>
</protein>
<evidence type="ECO:0000256" key="3">
    <source>
        <dbReference type="SAM" id="MobiDB-lite"/>
    </source>
</evidence>
<dbReference type="EMBL" id="OOIL02001381">
    <property type="protein sequence ID" value="VFQ74878.1"/>
    <property type="molecule type" value="Genomic_DNA"/>
</dbReference>
<feature type="compositionally biased region" description="Pro residues" evidence="3">
    <location>
        <begin position="1"/>
        <end position="12"/>
    </location>
</feature>
<evidence type="ECO:0000256" key="2">
    <source>
        <dbReference type="ARBA" id="ARBA00022737"/>
    </source>
</evidence>
<sequence>MTRNEPQPPPQMHLPKPTAAALPPPHPTTKRSALPPLPKKNGGATGEPADQEDDDDTDENSSSNQPLDKNMASPAPSRSSSSVNLPEESGGATQQGGNATVQATAWGMVIVTASSGGEIRVYQNFGLPVKANRQTSLFIT</sequence>
<evidence type="ECO:0000256" key="1">
    <source>
        <dbReference type="ARBA" id="ARBA00022574"/>
    </source>
</evidence>
<organism evidence="4 5">
    <name type="scientific">Cuscuta campestris</name>
    <dbReference type="NCBI Taxonomy" id="132261"/>
    <lineage>
        <taxon>Eukaryota</taxon>
        <taxon>Viridiplantae</taxon>
        <taxon>Streptophyta</taxon>
        <taxon>Embryophyta</taxon>
        <taxon>Tracheophyta</taxon>
        <taxon>Spermatophyta</taxon>
        <taxon>Magnoliopsida</taxon>
        <taxon>eudicotyledons</taxon>
        <taxon>Gunneridae</taxon>
        <taxon>Pentapetalae</taxon>
        <taxon>asterids</taxon>
        <taxon>lamiids</taxon>
        <taxon>Solanales</taxon>
        <taxon>Convolvulaceae</taxon>
        <taxon>Cuscuteae</taxon>
        <taxon>Cuscuta</taxon>
        <taxon>Cuscuta subgen. Grammica</taxon>
        <taxon>Cuscuta sect. Cleistogrammica</taxon>
    </lineage>
</organism>
<dbReference type="PANTHER" id="PTHR14221">
    <property type="entry name" value="WD REPEAT DOMAIN 44"/>
    <property type="match status" value="1"/>
</dbReference>
<reference evidence="4 5" key="1">
    <citation type="submission" date="2018-04" db="EMBL/GenBank/DDBJ databases">
        <authorList>
            <person name="Vogel A."/>
        </authorList>
    </citation>
    <scope>NUCLEOTIDE SEQUENCE [LARGE SCALE GENOMIC DNA]</scope>
</reference>
<evidence type="ECO:0000313" key="4">
    <source>
        <dbReference type="EMBL" id="VFQ74878.1"/>
    </source>
</evidence>
<feature type="compositionally biased region" description="Low complexity" evidence="3">
    <location>
        <begin position="72"/>
        <end position="82"/>
    </location>
</feature>
<dbReference type="PANTHER" id="PTHR14221:SF41">
    <property type="entry name" value="TRANSDUCIN_WD40 REPEAT-LIKE SUPERFAMILY PROTEIN"/>
    <property type="match status" value="1"/>
</dbReference>
<dbReference type="OrthoDB" id="1932312at2759"/>
<name>A0A484LFT1_9ASTE</name>